<keyword evidence="3" id="KW-0805">Transcription regulation</keyword>
<dbReference type="Gene3D" id="3.40.640.10">
    <property type="entry name" value="Type I PLP-dependent aspartate aminotransferase-like (Major domain)"/>
    <property type="match status" value="1"/>
</dbReference>
<organism evidence="7 8">
    <name type="scientific">Motiliproteus coralliicola</name>
    <dbReference type="NCBI Taxonomy" id="2283196"/>
    <lineage>
        <taxon>Bacteria</taxon>
        <taxon>Pseudomonadati</taxon>
        <taxon>Pseudomonadota</taxon>
        <taxon>Gammaproteobacteria</taxon>
        <taxon>Oceanospirillales</taxon>
        <taxon>Oceanospirillaceae</taxon>
        <taxon>Motiliproteus</taxon>
    </lineage>
</organism>
<evidence type="ECO:0000256" key="2">
    <source>
        <dbReference type="ARBA" id="ARBA00022898"/>
    </source>
</evidence>
<dbReference type="InterPro" id="IPR015424">
    <property type="entry name" value="PyrdxlP-dep_Trfase"/>
</dbReference>
<evidence type="ECO:0000259" key="6">
    <source>
        <dbReference type="PROSITE" id="PS50949"/>
    </source>
</evidence>
<evidence type="ECO:0000256" key="4">
    <source>
        <dbReference type="ARBA" id="ARBA00023125"/>
    </source>
</evidence>
<accession>A0A369WAZ8</accession>
<dbReference type="InterPro" id="IPR004839">
    <property type="entry name" value="Aminotransferase_I/II_large"/>
</dbReference>
<dbReference type="SUPFAM" id="SSF53383">
    <property type="entry name" value="PLP-dependent transferases"/>
    <property type="match status" value="1"/>
</dbReference>
<comment type="caution">
    <text evidence="7">The sequence shown here is derived from an EMBL/GenBank/DDBJ whole genome shotgun (WGS) entry which is preliminary data.</text>
</comment>
<dbReference type="GO" id="GO:0003677">
    <property type="term" value="F:DNA binding"/>
    <property type="evidence" value="ECO:0007669"/>
    <property type="project" value="UniProtKB-KW"/>
</dbReference>
<dbReference type="Pfam" id="PF00392">
    <property type="entry name" value="GntR"/>
    <property type="match status" value="1"/>
</dbReference>
<dbReference type="InterPro" id="IPR051446">
    <property type="entry name" value="HTH_trans_reg/aminotransferase"/>
</dbReference>
<dbReference type="RefSeq" id="WP_114696674.1">
    <property type="nucleotide sequence ID" value="NZ_QQOH01000004.1"/>
</dbReference>
<dbReference type="EMBL" id="QQOH01000004">
    <property type="protein sequence ID" value="RDE19188.1"/>
    <property type="molecule type" value="Genomic_DNA"/>
</dbReference>
<sequence>MLNHLFHLSTESESSLQQQIREQISKAIIDGHVPPDIPLPSTRKLAEMLGVSRNTVILAYEHLVYDGYLISKKRAGYYVNDEILKSSVKEQDTVELDPGSKPDWDAYLKERPSQRKLYKVHRWQDYPYPFIYGQLDPNLFPYNHWRECSKESVSVQSINEWSGDRYDDDDSLLIEQIRTRLLPRRGVWADPDEILITVGAQHALYMIMRILLNQDTRFGLEDPGYPELVQMADCTGSQIKNLDVDQDGLQVGKQLRDCDLIFTTPSHQFPTTVTMPMERRRTLLEQASKDNFLIIEDDYECETTFATNPTPALKSLDKNDRVIYIGSLSKTLSPGLRLGYMVGPKALIREIRGLRRLILRHPPMNNQRAVGLFLARGYHDSLVRSLVKVYEERWKEVGEALHKYLPESAEPPVFGGSSYWVKGPANLDARELKRRARERGVVIESGDFYFLRKDPPLNFFRLGYSSIATERIQPGIDRLANIIRQIS</sequence>
<dbReference type="Pfam" id="PF00155">
    <property type="entry name" value="Aminotran_1_2"/>
    <property type="match status" value="1"/>
</dbReference>
<reference evidence="7 8" key="1">
    <citation type="submission" date="2018-07" db="EMBL/GenBank/DDBJ databases">
        <title>Motiliproteus coralliicola sp. nov., a bacterium isolated from Coral.</title>
        <authorList>
            <person name="Wang G."/>
        </authorList>
    </citation>
    <scope>NUCLEOTIDE SEQUENCE [LARGE SCALE GENOMIC DNA]</scope>
    <source>
        <strain evidence="7 8">C34</strain>
    </source>
</reference>
<keyword evidence="4" id="KW-0238">DNA-binding</keyword>
<dbReference type="InterPro" id="IPR000524">
    <property type="entry name" value="Tscrpt_reg_HTH_GntR"/>
</dbReference>
<evidence type="ECO:0000313" key="7">
    <source>
        <dbReference type="EMBL" id="RDE19188.1"/>
    </source>
</evidence>
<dbReference type="PROSITE" id="PS50949">
    <property type="entry name" value="HTH_GNTR"/>
    <property type="match status" value="1"/>
</dbReference>
<evidence type="ECO:0000256" key="1">
    <source>
        <dbReference type="ARBA" id="ARBA00005384"/>
    </source>
</evidence>
<dbReference type="PANTHER" id="PTHR46577:SF1">
    <property type="entry name" value="HTH-TYPE TRANSCRIPTIONAL REGULATORY PROTEIN GABR"/>
    <property type="match status" value="1"/>
</dbReference>
<keyword evidence="7" id="KW-0808">Transferase</keyword>
<keyword evidence="2" id="KW-0663">Pyridoxal phosphate</keyword>
<keyword evidence="7" id="KW-0032">Aminotransferase</keyword>
<evidence type="ECO:0000256" key="3">
    <source>
        <dbReference type="ARBA" id="ARBA00023015"/>
    </source>
</evidence>
<evidence type="ECO:0000313" key="8">
    <source>
        <dbReference type="Proteomes" id="UP000253769"/>
    </source>
</evidence>
<dbReference type="GO" id="GO:0003700">
    <property type="term" value="F:DNA-binding transcription factor activity"/>
    <property type="evidence" value="ECO:0007669"/>
    <property type="project" value="InterPro"/>
</dbReference>
<dbReference type="AlphaFoldDB" id="A0A369WAZ8"/>
<protein>
    <submittedName>
        <fullName evidence="7">PLP-dependent aminotransferase family protein</fullName>
    </submittedName>
</protein>
<dbReference type="PRINTS" id="PR00035">
    <property type="entry name" value="HTHGNTR"/>
</dbReference>
<dbReference type="CDD" id="cd00609">
    <property type="entry name" value="AAT_like"/>
    <property type="match status" value="1"/>
</dbReference>
<proteinExistence type="inferred from homology"/>
<keyword evidence="8" id="KW-1185">Reference proteome</keyword>
<dbReference type="CDD" id="cd07377">
    <property type="entry name" value="WHTH_GntR"/>
    <property type="match status" value="1"/>
</dbReference>
<keyword evidence="5" id="KW-0804">Transcription</keyword>
<evidence type="ECO:0000256" key="5">
    <source>
        <dbReference type="ARBA" id="ARBA00023163"/>
    </source>
</evidence>
<feature type="domain" description="HTH gntR-type" evidence="6">
    <location>
        <begin position="14"/>
        <end position="82"/>
    </location>
</feature>
<dbReference type="GO" id="GO:0008483">
    <property type="term" value="F:transaminase activity"/>
    <property type="evidence" value="ECO:0007669"/>
    <property type="project" value="UniProtKB-KW"/>
</dbReference>
<dbReference type="PANTHER" id="PTHR46577">
    <property type="entry name" value="HTH-TYPE TRANSCRIPTIONAL REGULATORY PROTEIN GABR"/>
    <property type="match status" value="1"/>
</dbReference>
<dbReference type="Proteomes" id="UP000253769">
    <property type="component" value="Unassembled WGS sequence"/>
</dbReference>
<dbReference type="InterPro" id="IPR015421">
    <property type="entry name" value="PyrdxlP-dep_Trfase_major"/>
</dbReference>
<gene>
    <name evidence="7" type="ORF">DV711_15775</name>
</gene>
<dbReference type="GO" id="GO:0030170">
    <property type="term" value="F:pyridoxal phosphate binding"/>
    <property type="evidence" value="ECO:0007669"/>
    <property type="project" value="InterPro"/>
</dbReference>
<comment type="similarity">
    <text evidence="1">In the C-terminal section; belongs to the class-I pyridoxal-phosphate-dependent aminotransferase family.</text>
</comment>
<dbReference type="SUPFAM" id="SSF46785">
    <property type="entry name" value="Winged helix' DNA-binding domain"/>
    <property type="match status" value="1"/>
</dbReference>
<dbReference type="OrthoDB" id="9808770at2"/>
<dbReference type="SMART" id="SM00345">
    <property type="entry name" value="HTH_GNTR"/>
    <property type="match status" value="1"/>
</dbReference>
<dbReference type="InterPro" id="IPR036388">
    <property type="entry name" value="WH-like_DNA-bd_sf"/>
</dbReference>
<dbReference type="Gene3D" id="1.10.10.10">
    <property type="entry name" value="Winged helix-like DNA-binding domain superfamily/Winged helix DNA-binding domain"/>
    <property type="match status" value="1"/>
</dbReference>
<dbReference type="InterPro" id="IPR036390">
    <property type="entry name" value="WH_DNA-bd_sf"/>
</dbReference>
<name>A0A369WAZ8_9GAMM</name>